<accession>A0AA35YGV1</accession>
<dbReference type="PANTHER" id="PTHR10534">
    <property type="entry name" value="PYRIDOXAL KINASE"/>
    <property type="match status" value="1"/>
</dbReference>
<evidence type="ECO:0000256" key="1">
    <source>
        <dbReference type="ARBA" id="ARBA00008805"/>
    </source>
</evidence>
<dbReference type="PANTHER" id="PTHR10534:SF2">
    <property type="entry name" value="PYRIDOXAL KINASE"/>
    <property type="match status" value="1"/>
</dbReference>
<comment type="similarity">
    <text evidence="1">Belongs to the pyridoxine kinase family.</text>
</comment>
<proteinExistence type="inferred from homology"/>
<keyword evidence="5" id="KW-0418">Kinase</keyword>
<keyword evidence="6" id="KW-0067">ATP-binding</keyword>
<dbReference type="Pfam" id="PF08543">
    <property type="entry name" value="Phos_pyr_kin"/>
    <property type="match status" value="1"/>
</dbReference>
<protein>
    <recommendedName>
        <fullName evidence="2">pyridoxal kinase</fullName>
        <ecNumber evidence="2">2.7.1.35</ecNumber>
    </recommendedName>
</protein>
<feature type="domain" description="Pyridoxamine kinase/Phosphomethylpyrimidine kinase" evidence="7">
    <location>
        <begin position="66"/>
        <end position="126"/>
    </location>
</feature>
<evidence type="ECO:0000259" key="7">
    <source>
        <dbReference type="Pfam" id="PF08543"/>
    </source>
</evidence>
<evidence type="ECO:0000256" key="5">
    <source>
        <dbReference type="ARBA" id="ARBA00022777"/>
    </source>
</evidence>
<gene>
    <name evidence="8" type="ORF">LSALG_LOCUS13817</name>
</gene>
<dbReference type="InterPro" id="IPR029056">
    <property type="entry name" value="Ribokinase-like"/>
</dbReference>
<dbReference type="SUPFAM" id="SSF53613">
    <property type="entry name" value="Ribokinase-like"/>
    <property type="match status" value="1"/>
</dbReference>
<dbReference type="Proteomes" id="UP001177003">
    <property type="component" value="Chromosome 2"/>
</dbReference>
<dbReference type="AlphaFoldDB" id="A0AA35YGV1"/>
<dbReference type="GO" id="GO:0005829">
    <property type="term" value="C:cytosol"/>
    <property type="evidence" value="ECO:0007669"/>
    <property type="project" value="TreeGrafter"/>
</dbReference>
<dbReference type="EMBL" id="OX465078">
    <property type="protein sequence ID" value="CAI9273690.1"/>
    <property type="molecule type" value="Genomic_DNA"/>
</dbReference>
<dbReference type="Gene3D" id="3.40.1190.20">
    <property type="match status" value="1"/>
</dbReference>
<organism evidence="8 9">
    <name type="scientific">Lactuca saligna</name>
    <name type="common">Willowleaf lettuce</name>
    <dbReference type="NCBI Taxonomy" id="75948"/>
    <lineage>
        <taxon>Eukaryota</taxon>
        <taxon>Viridiplantae</taxon>
        <taxon>Streptophyta</taxon>
        <taxon>Embryophyta</taxon>
        <taxon>Tracheophyta</taxon>
        <taxon>Spermatophyta</taxon>
        <taxon>Magnoliopsida</taxon>
        <taxon>eudicotyledons</taxon>
        <taxon>Gunneridae</taxon>
        <taxon>Pentapetalae</taxon>
        <taxon>asterids</taxon>
        <taxon>campanulids</taxon>
        <taxon>Asterales</taxon>
        <taxon>Asteraceae</taxon>
        <taxon>Cichorioideae</taxon>
        <taxon>Cichorieae</taxon>
        <taxon>Lactucinae</taxon>
        <taxon>Lactuca</taxon>
    </lineage>
</organism>
<dbReference type="InterPro" id="IPR013749">
    <property type="entry name" value="PM/HMP-P_kinase-1"/>
</dbReference>
<dbReference type="GO" id="GO:0008478">
    <property type="term" value="F:pyridoxal kinase activity"/>
    <property type="evidence" value="ECO:0007669"/>
    <property type="project" value="UniProtKB-EC"/>
</dbReference>
<evidence type="ECO:0000313" key="8">
    <source>
        <dbReference type="EMBL" id="CAI9273690.1"/>
    </source>
</evidence>
<evidence type="ECO:0000256" key="6">
    <source>
        <dbReference type="ARBA" id="ARBA00022840"/>
    </source>
</evidence>
<sequence>MMSLRFRFLTCGFKEEISEMEASEKPPSVRVGNLEILKNTNTKNHVLIISVLNRSHFEDYVISVEVLKKLRSINPTLTYVCDPVMGDEGRLYVPQELMSMYREKVVPVTLMLTPNLFEAEQLTGFKCF</sequence>
<reference evidence="8" key="1">
    <citation type="submission" date="2023-04" db="EMBL/GenBank/DDBJ databases">
        <authorList>
            <person name="Vijverberg K."/>
            <person name="Xiong W."/>
            <person name="Schranz E."/>
        </authorList>
    </citation>
    <scope>NUCLEOTIDE SEQUENCE</scope>
</reference>
<evidence type="ECO:0000256" key="3">
    <source>
        <dbReference type="ARBA" id="ARBA00022679"/>
    </source>
</evidence>
<keyword evidence="4" id="KW-0547">Nucleotide-binding</keyword>
<evidence type="ECO:0000256" key="4">
    <source>
        <dbReference type="ARBA" id="ARBA00022741"/>
    </source>
</evidence>
<evidence type="ECO:0000256" key="2">
    <source>
        <dbReference type="ARBA" id="ARBA00012104"/>
    </source>
</evidence>
<dbReference type="InterPro" id="IPR004625">
    <property type="entry name" value="PyrdxlKinase"/>
</dbReference>
<keyword evidence="9" id="KW-1185">Reference proteome</keyword>
<keyword evidence="3" id="KW-0808">Transferase</keyword>
<name>A0AA35YGV1_LACSI</name>
<evidence type="ECO:0000313" key="9">
    <source>
        <dbReference type="Proteomes" id="UP001177003"/>
    </source>
</evidence>
<dbReference type="GO" id="GO:0009443">
    <property type="term" value="P:pyridoxal 5'-phosphate salvage"/>
    <property type="evidence" value="ECO:0007669"/>
    <property type="project" value="InterPro"/>
</dbReference>
<dbReference type="GO" id="GO:0005524">
    <property type="term" value="F:ATP binding"/>
    <property type="evidence" value="ECO:0007669"/>
    <property type="project" value="UniProtKB-KW"/>
</dbReference>
<dbReference type="EC" id="2.7.1.35" evidence="2"/>